<reference evidence="3" key="1">
    <citation type="submission" date="2011-08" db="EMBL/GenBank/DDBJ databases">
        <authorList>
            <person name="Rombauts S."/>
        </authorList>
    </citation>
    <scope>NUCLEOTIDE SEQUENCE</scope>
    <source>
        <strain evidence="3">London</strain>
    </source>
</reference>
<accession>T1KXL5</accession>
<dbReference type="HOGENOM" id="CLU_2561248_0_0_1"/>
<dbReference type="Proteomes" id="UP000015104">
    <property type="component" value="Unassembled WGS sequence"/>
</dbReference>
<protein>
    <submittedName>
        <fullName evidence="2">Uncharacterized protein</fullName>
    </submittedName>
</protein>
<feature type="chain" id="PRO_5004581250" evidence="1">
    <location>
        <begin position="32"/>
        <end position="82"/>
    </location>
</feature>
<evidence type="ECO:0000313" key="2">
    <source>
        <dbReference type="EnsemblMetazoa" id="tetur26g00590.1"/>
    </source>
</evidence>
<feature type="signal peptide" evidence="1">
    <location>
        <begin position="1"/>
        <end position="31"/>
    </location>
</feature>
<keyword evidence="3" id="KW-1185">Reference proteome</keyword>
<keyword evidence="1" id="KW-0732">Signal</keyword>
<organism evidence="2 3">
    <name type="scientific">Tetranychus urticae</name>
    <name type="common">Two-spotted spider mite</name>
    <dbReference type="NCBI Taxonomy" id="32264"/>
    <lineage>
        <taxon>Eukaryota</taxon>
        <taxon>Metazoa</taxon>
        <taxon>Ecdysozoa</taxon>
        <taxon>Arthropoda</taxon>
        <taxon>Chelicerata</taxon>
        <taxon>Arachnida</taxon>
        <taxon>Acari</taxon>
        <taxon>Acariformes</taxon>
        <taxon>Trombidiformes</taxon>
        <taxon>Prostigmata</taxon>
        <taxon>Eleutherengona</taxon>
        <taxon>Raphignathae</taxon>
        <taxon>Tetranychoidea</taxon>
        <taxon>Tetranychidae</taxon>
        <taxon>Tetranychus</taxon>
    </lineage>
</organism>
<name>T1KXL5_TETUR</name>
<proteinExistence type="predicted"/>
<dbReference type="AlphaFoldDB" id="T1KXL5"/>
<reference evidence="2" key="2">
    <citation type="submission" date="2015-06" db="UniProtKB">
        <authorList>
            <consortium name="EnsemblMetazoa"/>
        </authorList>
    </citation>
    <scope>IDENTIFICATION</scope>
</reference>
<dbReference type="EMBL" id="CAEY01000696">
    <property type="status" value="NOT_ANNOTATED_CDS"/>
    <property type="molecule type" value="Genomic_DNA"/>
</dbReference>
<sequence>MNSNMSKITMPFGYILIIFLIVTSFNDQPSAQVMRICENGDCLQLARRTSLAGNEDLNGIYNLMRYLRQSKVIGTNFNSPFL</sequence>
<dbReference type="EnsemblMetazoa" id="tetur26g00590.1">
    <property type="protein sequence ID" value="tetur26g00590.1"/>
    <property type="gene ID" value="tetur26g00590"/>
</dbReference>
<evidence type="ECO:0000313" key="3">
    <source>
        <dbReference type="Proteomes" id="UP000015104"/>
    </source>
</evidence>
<evidence type="ECO:0000256" key="1">
    <source>
        <dbReference type="SAM" id="SignalP"/>
    </source>
</evidence>